<evidence type="ECO:0000256" key="7">
    <source>
        <dbReference type="ARBA" id="ARBA00029853"/>
    </source>
</evidence>
<dbReference type="PANTHER" id="PTHR11808">
    <property type="entry name" value="TRANS-SULFURATION ENZYME FAMILY MEMBER"/>
    <property type="match status" value="1"/>
</dbReference>
<keyword evidence="5 8" id="KW-0663">Pyridoxal phosphate</keyword>
<dbReference type="UniPathway" id="UPA00136">
    <property type="reaction ID" value="UER00202"/>
</dbReference>
<keyword evidence="6" id="KW-0028">Amino-acid biosynthesis</keyword>
<dbReference type="InterPro" id="IPR015424">
    <property type="entry name" value="PyrdxlP-dep_Trfase"/>
</dbReference>
<evidence type="ECO:0000313" key="11">
    <source>
        <dbReference type="Proteomes" id="UP000015102"/>
    </source>
</evidence>
<protein>
    <recommendedName>
        <fullName evidence="4">cystathionine gamma-lyase</fullName>
        <ecNumber evidence="4">4.4.1.1</ecNumber>
    </recommendedName>
    <alternativeName>
        <fullName evidence="7">Gamma-cystathionase</fullName>
    </alternativeName>
</protein>
<feature type="modified residue" description="N6-(pyridoxal phosphate)lysine" evidence="8">
    <location>
        <position position="199"/>
    </location>
</feature>
<dbReference type="Pfam" id="PF01053">
    <property type="entry name" value="Cys_Met_Meta_PP"/>
    <property type="match status" value="1"/>
</dbReference>
<evidence type="ECO:0000256" key="3">
    <source>
        <dbReference type="ARBA" id="ARBA00009077"/>
    </source>
</evidence>
<dbReference type="FunFam" id="3.40.640.10:FF:000009">
    <property type="entry name" value="Cystathionine gamma-synthase homolog"/>
    <property type="match status" value="1"/>
</dbReference>
<evidence type="ECO:0000256" key="9">
    <source>
        <dbReference type="RuleBase" id="RU362118"/>
    </source>
</evidence>
<accession>T1GGM7</accession>
<dbReference type="HOGENOM" id="CLU_018986_2_3_1"/>
<dbReference type="InterPro" id="IPR015421">
    <property type="entry name" value="PyrdxlP-dep_Trfase_major"/>
</dbReference>
<dbReference type="Proteomes" id="UP000015102">
    <property type="component" value="Unassembled WGS sequence"/>
</dbReference>
<dbReference type="PIRSF" id="PIRSF001434">
    <property type="entry name" value="CGS"/>
    <property type="match status" value="1"/>
</dbReference>
<keyword evidence="6" id="KW-0198">Cysteine biosynthesis</keyword>
<evidence type="ECO:0000256" key="6">
    <source>
        <dbReference type="ARBA" id="ARBA00023192"/>
    </source>
</evidence>
<evidence type="ECO:0000313" key="10">
    <source>
        <dbReference type="EnsemblMetazoa" id="MESCA002550-PA"/>
    </source>
</evidence>
<evidence type="ECO:0000256" key="4">
    <source>
        <dbReference type="ARBA" id="ARBA00012085"/>
    </source>
</evidence>
<dbReference type="InterPro" id="IPR054542">
    <property type="entry name" value="Cys_met_metab_PP"/>
</dbReference>
<keyword evidence="11" id="KW-1185">Reference proteome</keyword>
<reference evidence="10" key="2">
    <citation type="submission" date="2015-06" db="UniProtKB">
        <authorList>
            <consortium name="EnsemblMetazoa"/>
        </authorList>
    </citation>
    <scope>IDENTIFICATION</scope>
</reference>
<evidence type="ECO:0000256" key="1">
    <source>
        <dbReference type="ARBA" id="ARBA00001933"/>
    </source>
</evidence>
<comment type="pathway">
    <text evidence="2">Amino-acid biosynthesis; L-cysteine biosynthesis; L-cysteine from L-homocysteine and L-serine: step 2/2.</text>
</comment>
<dbReference type="GO" id="GO:0019346">
    <property type="term" value="P:transsulfuration"/>
    <property type="evidence" value="ECO:0007669"/>
    <property type="project" value="InterPro"/>
</dbReference>
<dbReference type="InterPro" id="IPR000277">
    <property type="entry name" value="Cys/Met-Metab_PyrdxlP-dep_enz"/>
</dbReference>
<name>T1GGM7_MEGSC</name>
<dbReference type="CDD" id="cd00614">
    <property type="entry name" value="CGS_like"/>
    <property type="match status" value="1"/>
</dbReference>
<reference evidence="11" key="1">
    <citation type="submission" date="2013-02" db="EMBL/GenBank/DDBJ databases">
        <authorList>
            <person name="Hughes D."/>
        </authorList>
    </citation>
    <scope>NUCLEOTIDE SEQUENCE</scope>
    <source>
        <strain>Durham</strain>
        <strain evidence="11">NC isolate 2 -- Noor lab</strain>
    </source>
</reference>
<dbReference type="PROSITE" id="PS00868">
    <property type="entry name" value="CYS_MET_METAB_PP"/>
    <property type="match status" value="1"/>
</dbReference>
<organism evidence="10 11">
    <name type="scientific">Megaselia scalaris</name>
    <name type="common">Humpbacked fly</name>
    <name type="synonym">Phora scalaris</name>
    <dbReference type="NCBI Taxonomy" id="36166"/>
    <lineage>
        <taxon>Eukaryota</taxon>
        <taxon>Metazoa</taxon>
        <taxon>Ecdysozoa</taxon>
        <taxon>Arthropoda</taxon>
        <taxon>Hexapoda</taxon>
        <taxon>Insecta</taxon>
        <taxon>Pterygota</taxon>
        <taxon>Neoptera</taxon>
        <taxon>Endopterygota</taxon>
        <taxon>Diptera</taxon>
        <taxon>Brachycera</taxon>
        <taxon>Muscomorpha</taxon>
        <taxon>Platypezoidea</taxon>
        <taxon>Phoridae</taxon>
        <taxon>Megaseliini</taxon>
        <taxon>Megaselia</taxon>
    </lineage>
</organism>
<comment type="cofactor">
    <cofactor evidence="1 9">
        <name>pyridoxal 5'-phosphate</name>
        <dbReference type="ChEBI" id="CHEBI:597326"/>
    </cofactor>
</comment>
<dbReference type="Gene3D" id="3.90.1150.10">
    <property type="entry name" value="Aspartate Aminotransferase, domain 1"/>
    <property type="match status" value="1"/>
</dbReference>
<proteinExistence type="inferred from homology"/>
<dbReference type="GO" id="GO:0030170">
    <property type="term" value="F:pyridoxal phosphate binding"/>
    <property type="evidence" value="ECO:0007669"/>
    <property type="project" value="InterPro"/>
</dbReference>
<sequence length="386" mass="42960">MSFKKQPKGYASKAVHAGFKPEDSNCLAVVPPIVTSSTFKQTDPGSGKGYIYTRYDNPTRDALNKVLAALDNAKFGVSFASGLGTVTAIFTLLKAGDHVICGDDVYAGTSRFIREIATNFGMEHYNLDAVRKAIKPNTKLCWIETPTNPLMKIMDIEAIGRIVHSKPNILFVVDNSFLTSYFQRPLEYGADIVMYSLTKYMNGHSDLIMGAAITNSEELYTKLKFIQKSTGIIPSAFDCYQVIRGLKTLSIRMDMHMTNAITLAKYLEKHPYVKKVLHPALPSHPQHELVLRQCYGYSGVFSIYLNGTLENAKKFVKSLKIFTVAESLGGYESLIQLPVIMTHHDVPLQQRLQVGITDTLVRISTGLEDVEDLITDMEQALKLAQM</sequence>
<dbReference type="GO" id="GO:0019343">
    <property type="term" value="P:cysteine biosynthetic process via cystathionine"/>
    <property type="evidence" value="ECO:0007669"/>
    <property type="project" value="TreeGrafter"/>
</dbReference>
<dbReference type="GO" id="GO:0005737">
    <property type="term" value="C:cytoplasm"/>
    <property type="evidence" value="ECO:0007669"/>
    <property type="project" value="TreeGrafter"/>
</dbReference>
<dbReference type="EMBL" id="CAQQ02133494">
    <property type="status" value="NOT_ANNOTATED_CDS"/>
    <property type="molecule type" value="Genomic_DNA"/>
</dbReference>
<dbReference type="SUPFAM" id="SSF53383">
    <property type="entry name" value="PLP-dependent transferases"/>
    <property type="match status" value="1"/>
</dbReference>
<comment type="similarity">
    <text evidence="3 9">Belongs to the trans-sulfuration enzymes family.</text>
</comment>
<dbReference type="GO" id="GO:0004123">
    <property type="term" value="F:cystathionine gamma-lyase activity"/>
    <property type="evidence" value="ECO:0007669"/>
    <property type="project" value="TreeGrafter"/>
</dbReference>
<dbReference type="STRING" id="36166.T1GGM7"/>
<evidence type="ECO:0000256" key="5">
    <source>
        <dbReference type="ARBA" id="ARBA00022898"/>
    </source>
</evidence>
<dbReference type="InterPro" id="IPR015422">
    <property type="entry name" value="PyrdxlP-dep_Trfase_small"/>
</dbReference>
<dbReference type="EnsemblMetazoa" id="MESCA002550-RA">
    <property type="protein sequence ID" value="MESCA002550-PA"/>
    <property type="gene ID" value="MESCA002550"/>
</dbReference>
<dbReference type="Gene3D" id="3.40.640.10">
    <property type="entry name" value="Type I PLP-dependent aspartate aminotransferase-like (Major domain)"/>
    <property type="match status" value="1"/>
</dbReference>
<dbReference type="EC" id="4.4.1.1" evidence="4"/>
<evidence type="ECO:0000256" key="8">
    <source>
        <dbReference type="PIRSR" id="PIRSR001434-2"/>
    </source>
</evidence>
<dbReference type="OMA" id="QHVRIAI"/>
<dbReference type="FunFam" id="3.90.1150.10:FF:000008">
    <property type="entry name" value="Cystathionine gamma-synthase"/>
    <property type="match status" value="1"/>
</dbReference>
<dbReference type="AlphaFoldDB" id="T1GGM7"/>
<evidence type="ECO:0000256" key="2">
    <source>
        <dbReference type="ARBA" id="ARBA00005038"/>
    </source>
</evidence>
<dbReference type="PANTHER" id="PTHR11808:SF15">
    <property type="entry name" value="CYSTATHIONINE GAMMA-LYASE"/>
    <property type="match status" value="1"/>
</dbReference>